<name>A0A1Z5K1R4_FISSO</name>
<reference evidence="1 2" key="1">
    <citation type="journal article" date="2015" name="Plant Cell">
        <title>Oil accumulation by the oleaginous diatom Fistulifera solaris as revealed by the genome and transcriptome.</title>
        <authorList>
            <person name="Tanaka T."/>
            <person name="Maeda Y."/>
            <person name="Veluchamy A."/>
            <person name="Tanaka M."/>
            <person name="Abida H."/>
            <person name="Marechal E."/>
            <person name="Bowler C."/>
            <person name="Muto M."/>
            <person name="Sunaga Y."/>
            <person name="Tanaka M."/>
            <person name="Yoshino T."/>
            <person name="Taniguchi T."/>
            <person name="Fukuda Y."/>
            <person name="Nemoto M."/>
            <person name="Matsumoto M."/>
            <person name="Wong P.S."/>
            <person name="Aburatani S."/>
            <person name="Fujibuchi W."/>
        </authorList>
    </citation>
    <scope>NUCLEOTIDE SEQUENCE [LARGE SCALE GENOMIC DNA]</scope>
    <source>
        <strain evidence="1 2">JPCC DA0580</strain>
    </source>
</reference>
<keyword evidence="2" id="KW-1185">Reference proteome</keyword>
<gene>
    <name evidence="1" type="ORF">FisN_12Hu066</name>
</gene>
<dbReference type="Proteomes" id="UP000198406">
    <property type="component" value="Unassembled WGS sequence"/>
</dbReference>
<evidence type="ECO:0000313" key="2">
    <source>
        <dbReference type="Proteomes" id="UP000198406"/>
    </source>
</evidence>
<dbReference type="EMBL" id="BDSP01000144">
    <property type="protein sequence ID" value="GAX20220.1"/>
    <property type="molecule type" value="Genomic_DNA"/>
</dbReference>
<accession>A0A1Z5K1R4</accession>
<proteinExistence type="predicted"/>
<evidence type="ECO:0000313" key="1">
    <source>
        <dbReference type="EMBL" id="GAX20220.1"/>
    </source>
</evidence>
<sequence>MNGSTMSDGSLLELVPQAQLELQHVPIVVRNRRDTLPTYRFQRPPRIQDLQQLKGLWSIWQENQTLILTDEPAVHGIGLLVYHDPDTSSIRCVTLGDSRCFWFSSGSLHCTIIGKSDHAIAETAAVLWDLDTDSRFREVRCWNEHFNFGVFSTQQLALLFRNSPMMEITLEVSNISAAQSEFLAQMPFPISLTLEDSLHSFSDCGHAFVNKLLRRDSPFGSLKLWKVEETQNDMFQRLLKARTVQYLELGYATPQQIVQLLSASSKGVGFAMKVEDSLQLDWSRVDIVPKELNVELSYREIEAHIVFMCSFFRRLAELEHLKKFGVTIFRELHAIIPSIVFNELLSTVAANHSLEELHLQYAHNQPVEHRELLFAMMECHAGLRRFQSPETFDPGYTMLKQLLNRNRFIEVLDRHGNRVTDGDEIDQIYRFNRFYQDCQGLKRGALSLLPPLVGEVLVGSASGDYQQSAFLMANYTDALCELVQYSSLFQLEEHDSSYPEELM</sequence>
<organism evidence="1 2">
    <name type="scientific">Fistulifera solaris</name>
    <name type="common">Oleaginous diatom</name>
    <dbReference type="NCBI Taxonomy" id="1519565"/>
    <lineage>
        <taxon>Eukaryota</taxon>
        <taxon>Sar</taxon>
        <taxon>Stramenopiles</taxon>
        <taxon>Ochrophyta</taxon>
        <taxon>Bacillariophyta</taxon>
        <taxon>Bacillariophyceae</taxon>
        <taxon>Bacillariophycidae</taxon>
        <taxon>Naviculales</taxon>
        <taxon>Naviculaceae</taxon>
        <taxon>Fistulifera</taxon>
    </lineage>
</organism>
<dbReference type="InParanoid" id="A0A1Z5K1R4"/>
<dbReference type="OrthoDB" id="120976at2759"/>
<dbReference type="AlphaFoldDB" id="A0A1Z5K1R4"/>
<comment type="caution">
    <text evidence="1">The sequence shown here is derived from an EMBL/GenBank/DDBJ whole genome shotgun (WGS) entry which is preliminary data.</text>
</comment>
<protein>
    <submittedName>
        <fullName evidence="1">Uncharacterized protein</fullName>
    </submittedName>
</protein>